<evidence type="ECO:0000313" key="2">
    <source>
        <dbReference type="WBParaSite" id="PS1159_v2.g8210.t1"/>
    </source>
</evidence>
<organism evidence="1 2">
    <name type="scientific">Panagrolaimus sp. PS1159</name>
    <dbReference type="NCBI Taxonomy" id="55785"/>
    <lineage>
        <taxon>Eukaryota</taxon>
        <taxon>Metazoa</taxon>
        <taxon>Ecdysozoa</taxon>
        <taxon>Nematoda</taxon>
        <taxon>Chromadorea</taxon>
        <taxon>Rhabditida</taxon>
        <taxon>Tylenchina</taxon>
        <taxon>Panagrolaimomorpha</taxon>
        <taxon>Panagrolaimoidea</taxon>
        <taxon>Panagrolaimidae</taxon>
        <taxon>Panagrolaimus</taxon>
    </lineage>
</organism>
<protein>
    <submittedName>
        <fullName evidence="2">HECT domain-containing protein</fullName>
    </submittedName>
</protein>
<proteinExistence type="predicted"/>
<sequence length="2992" mass="345393">MELIAARFPTEIQNAKISLENGTAVYPLQNMALIKSLLNFMRRAIMEMHLGTVTMKQPTIEALLYVFENAQHFGPSLFHPCYHLIISFISQETNQINMIHETGLSQSILNCLMANDLMVSREIIQGLPNLISALSLNNRGLELIQTLKPMERIIRLIFSAKFLVTTSKKKDEMDKATLVITGGLNDLIDHQPSLAREIFTHIYQILGDLLKALEEPDIQCYDAEKRKSAMLYNFPYRFINEDEEMEDIDSPQGASNDATPDYQEELNQSLAADFEMESEPSKENEYRTYYSYGGVKILPLYENLNLVVKIINVVTKRNNKQLISLLEEIGIFERLVEFLITKFHPFGVKNAQYPKALAELFKRVSSTTKGPKTLAIEIMLKTCTEFIRIPTVSQHMGTQMNAHLQRDEVHAISRLTALFEFASELFTPKTNETFSNRDDLLEKLLQDKSTTEAFVNSLLTVHRIFISIKLMMDLRKTPSSASLFNMDLSLCQTSKEDFTELITSAGASCENIITALMSTHFTFIIQVIRSVANIVSKKEYISNCVNFGSIVFEQICQSISSDLLNQEITPFKSLYLAQMTKLVDKILSACKTPYRSYLPHAIVGTNLIENLTEGIRHIGEETCETSISAWGQVMKKICYLDDFPLLRDPMVDKLRVEMFNAIKSQIMSYPRNKAIPNPKVFIPDFISVIIEILRASKRKEFETTTSIDTHLLNSKDTSEKMETDELPQEAVQEIPLKEATIVNGIIDFLGIIMCMTTTDDKITLEVAKLITQFINTEPGDQYIRAKLVQKRFFSDIPRLCKDVLRPNRVTDQLMLKGNLHLMALLMMEMPTSIMMLQDTTPTATAICELLNHVVENGEWYVPYLPYVLFWIETWLKKHRLESRRALFNRHVDSLEWSFRSVRATQYQIFSESNQELLTKAFKDGKTSLALTEKRNLRMMVDLTKMVYRTLDRVNEFHSIKIKAKINEGTSSNHVIKFDESLKPGNFEEQKVIEALVKIMQANTMFAKIPSHETSASAEDGILPPEFLLNDEAEESQKFERTPLPYELVYSTFSLLIQVFEIRNTRKSFIELGGVHAILHQELEKFTPEITLVAFVAFTRSMDIGIQSEKEIEATIQAALREHRYNNSIPYKLMSQNDPFDKSNFFYRMTPLFTHPQFFDIYTKNTKASRGNTIEMASRGMPADFVNIKVESYKEKLFEELIPELCAQAKRPAEVFRTNLIGKWTAVYYLTFLTWNYRSSIKYIMLEKNRDVVGHLIESFIKRTLPFKLYKFVLSFLSSLVICDEHEDAANLVMSEIRNVLQKCIKNWSQSEFTTKVSSLANLVLQLKDVMRCKRILPGRPVGMTGIKAFIREQMLHAFTQSLAYISQKDSQAKGVNDVIVLLREITEVVNTISPHNPQDLGLPGNGSSTRTTPQAPPHQQLLRPYYERPRIRTYAHGRYVEHFLEPDWMQHARDEDRTTSEEGSAEETTIENATAFDQVNEAVDETNDIPIEFSPEAQSFEIQHRFLVYPYMNQWHPLHLPPTDLTDYSTTVPIELRETNENPRRLPMSMAREFPLELPSLAPEMRMSHSANEPPPRIEPPSGFSRRKPEVDEYQALRMIVDKIPFYYDMSNWALDFVGRHSYQYIYGLLHALVLQKYDEKKTERTRAPVVPPPRQHLVNELADIVADYNGIQQMEIEHQDNVTIGEDPQEPAEEGNALFDAFRNGAELEMEEEQQPPTPPRRRSARLNPAPPPPPPPPPRPTIAGLEEEAEEEPDEMDDDEDDEDDERDDENDEDDTEAEDANEGHHDDDTFFSNGPPTIAEGRMQEYANTHFPYFRNEIFSGLTSRFNTEDINSIARQLVSMRFPDFLDADNIYPMRSHVGNPKKNALQRANELLRRQVDYREIEEIRKAISREASYEEVIAHLNEPVKTEKKSAEEMILHSLRSARQLIIDNEKTKRATQAPEPRYQELDENIRCIIGENLRIPEGLDPVFIAELPPEIREQAIEQHLVSNPPIAQVDTSQETPMPPDPTNLNIDFLNTLPSEMRNFLINEVEFELLELEDNVLMGENPLNFRQQIFKSLGDREIRSLPKEIIAEVLKSKREVMNSGTNQTFSRHSLYEQQFETRVKTAQIFDRKSIDILLALLLYRVPGLTNELEHLFIEISQDIGSCDYIIWALISMIQTVVQDVATEEINEAPPLGTWLDSFTDYTGHVLRFTSTQKIAFTEISRFDIIYSCIQILSGIANRYPINFQTMGIYYKHMISNATQVKVLPENFWKNIRDTEHLVPQNGKVDLSPRKLVPMEIVAIDDIEESAIFAFLQLLNTKFVKMQPRLQKKIIQALGKQSADLPSHILFHCKKDVNKIQNICELFEPAFRLCLVQPKKNNDNWEQKFMINILNSFYEGREYLLNLMQKLIVERGLNLVKLIQSTVSQISEQGFNLVKHGKLLMLLSSSNGDVKSFAQALQTMHYVRSKMILEDYKQEMVTQKAQKEGLEKVQHDPNVTASFLFHEKELDKKMLKDLRPLWESMNNLLEVMMDQAENDIIRTMQYSAEALYTAHMFCVNRHVMKRLFTGDTNENLEDAKIQVQTILHFAERYRELLNYILRKTKNSQIDELANVFLYFFPRLLDFDVRRRYFNAEVYNMRSSMGNGGDIHLKVRRQHVFSDSYQSLHRHPAADWFQRFSITFKGEQGQDAGGLLREWYTIITREIFNPNYALFITAPGDRVAYMINKMSHVNQEHLSYFTFIGHFIAKAVFDNKALDCYFTKAFYKHILGVPINYKDIEYEDPEYFKSLQYLQTHPVSDLGSELTFTQEIDEFGVLKVKELISNGSEIIVTDENKDEYVSLMCQMKMTESIRAQLDSFLNGFYDIIPRHLISIFQENELELLIAGLPEIDLDDWYNNTEYKGFNKNSEHIRWFWKALRSFTKEDLAQFMQFVTGTTRVPLGGFANLEGMSGVQKFTIHMDTRSNDRLPSAHTCFNQIDLPAYESYEQMKKNLLLACRECNTGFAFA</sequence>
<evidence type="ECO:0000313" key="1">
    <source>
        <dbReference type="Proteomes" id="UP000887580"/>
    </source>
</evidence>
<reference evidence="2" key="1">
    <citation type="submission" date="2022-11" db="UniProtKB">
        <authorList>
            <consortium name="WormBaseParasite"/>
        </authorList>
    </citation>
    <scope>IDENTIFICATION</scope>
</reference>
<dbReference type="WBParaSite" id="PS1159_v2.g8210.t1">
    <property type="protein sequence ID" value="PS1159_v2.g8210.t1"/>
    <property type="gene ID" value="PS1159_v2.g8210"/>
</dbReference>
<dbReference type="Proteomes" id="UP000887580">
    <property type="component" value="Unplaced"/>
</dbReference>
<accession>A0AC35GSK7</accession>
<name>A0AC35GSK7_9BILA</name>